<dbReference type="OrthoDB" id="353431at2"/>
<evidence type="ECO:0000313" key="7">
    <source>
        <dbReference type="EMBL" id="AEJ20488.1"/>
    </source>
</evidence>
<evidence type="ECO:0000256" key="3">
    <source>
        <dbReference type="ARBA" id="ARBA00022989"/>
    </source>
</evidence>
<dbReference type="PANTHER" id="PTHR22550:SF5">
    <property type="entry name" value="LEUCINE ZIPPER PROTEIN 4"/>
    <property type="match status" value="1"/>
</dbReference>
<accession>F8F3W9</accession>
<dbReference type="InterPro" id="IPR036465">
    <property type="entry name" value="vWFA_dom_sf"/>
</dbReference>
<keyword evidence="2 5" id="KW-0812">Transmembrane</keyword>
<feature type="domain" description="VWFA" evidence="6">
    <location>
        <begin position="85"/>
        <end position="265"/>
    </location>
</feature>
<dbReference type="KEGG" id="scd:Spica_2378"/>
<dbReference type="PROSITE" id="PS50234">
    <property type="entry name" value="VWFA"/>
    <property type="match status" value="1"/>
</dbReference>
<keyword evidence="8" id="KW-1185">Reference proteome</keyword>
<evidence type="ECO:0000256" key="5">
    <source>
        <dbReference type="SAM" id="Phobius"/>
    </source>
</evidence>
<name>F8F3W9_GRAC1</name>
<proteinExistence type="predicted"/>
<dbReference type="Pfam" id="PF13519">
    <property type="entry name" value="VWA_2"/>
    <property type="match status" value="1"/>
</dbReference>
<protein>
    <submittedName>
        <fullName evidence="7">von Willebrand factor type A</fullName>
    </submittedName>
</protein>
<dbReference type="HOGENOM" id="CLU_024570_1_0_12"/>
<feature type="transmembrane region" description="Helical" evidence="5">
    <location>
        <begin position="53"/>
        <end position="72"/>
    </location>
</feature>
<evidence type="ECO:0000313" key="8">
    <source>
        <dbReference type="Proteomes" id="UP000000503"/>
    </source>
</evidence>
<keyword evidence="1" id="KW-1003">Cell membrane</keyword>
<dbReference type="RefSeq" id="WP_013969769.1">
    <property type="nucleotide sequence ID" value="NC_015732.1"/>
</dbReference>
<dbReference type="SUPFAM" id="SSF53300">
    <property type="entry name" value="vWA-like"/>
    <property type="match status" value="1"/>
</dbReference>
<feature type="transmembrane region" description="Helical" evidence="5">
    <location>
        <begin position="302"/>
        <end position="319"/>
    </location>
</feature>
<dbReference type="AlphaFoldDB" id="F8F3W9"/>
<dbReference type="EMBL" id="CP002868">
    <property type="protein sequence ID" value="AEJ20488.1"/>
    <property type="molecule type" value="Genomic_DNA"/>
</dbReference>
<gene>
    <name evidence="7" type="ordered locus">Spica_2378</name>
</gene>
<dbReference type="Gene3D" id="3.40.50.410">
    <property type="entry name" value="von Willebrand factor, type A domain"/>
    <property type="match status" value="1"/>
</dbReference>
<dbReference type="STRING" id="744872.Spica_2378"/>
<keyword evidence="3 5" id="KW-1133">Transmembrane helix</keyword>
<dbReference type="eggNOG" id="COG2304">
    <property type="taxonomic scope" value="Bacteria"/>
</dbReference>
<evidence type="ECO:0000256" key="4">
    <source>
        <dbReference type="ARBA" id="ARBA00023136"/>
    </source>
</evidence>
<dbReference type="SMART" id="SM00327">
    <property type="entry name" value="VWA"/>
    <property type="match status" value="1"/>
</dbReference>
<evidence type="ECO:0000256" key="2">
    <source>
        <dbReference type="ARBA" id="ARBA00022692"/>
    </source>
</evidence>
<reference evidence="8" key="1">
    <citation type="journal article" date="2013" name="Stand. Genomic Sci.">
        <title>Genome sequence of the thermophilic fresh-water bacterium Spirochaeta caldaria type strain (H1(T)), reclassification of Spirochaeta caldaria, Spirochaeta stenostrepta, and Spirochaeta zuelzerae in the genus Treponema as Treponema caldaria comb. nov., Treponema stenostrepta comb. nov., and Treponema zuelzerae comb. nov., and emendation of the genus Treponema.</title>
        <authorList>
            <person name="Abt B."/>
            <person name="Goker M."/>
            <person name="Scheuner C."/>
            <person name="Han C."/>
            <person name="Lu M."/>
            <person name="Misra M."/>
            <person name="Lapidus A."/>
            <person name="Nolan M."/>
            <person name="Lucas S."/>
            <person name="Hammon N."/>
            <person name="Deshpande S."/>
            <person name="Cheng J.F."/>
            <person name="Tapia R."/>
            <person name="Goodwin L.A."/>
            <person name="Pitluck S."/>
            <person name="Liolios K."/>
            <person name="Pagani I."/>
            <person name="Ivanova N."/>
            <person name="Mavromatis K."/>
            <person name="Mikhailova N."/>
            <person name="Huntemann M."/>
            <person name="Pati A."/>
            <person name="Chen A."/>
            <person name="Palaniappan K."/>
            <person name="Land M."/>
            <person name="Hauser L."/>
            <person name="Jeffries C.D."/>
            <person name="Rohde M."/>
            <person name="Spring S."/>
            <person name="Gronow S."/>
            <person name="Detter J.C."/>
            <person name="Bristow J."/>
            <person name="Eisen J.A."/>
            <person name="Markowitz V."/>
            <person name="Hugenholtz P."/>
            <person name="Kyrpides N.C."/>
            <person name="Woyke T."/>
            <person name="Klenk H.P."/>
        </authorList>
    </citation>
    <scope>NUCLEOTIDE SEQUENCE</scope>
    <source>
        <strain evidence="8">ATCC 51460 / DSM 7334 / H1</strain>
    </source>
</reference>
<sequence length="327" mass="36296">MSFDMPQILWFLAGLVPLWILLIRRRSIRLTLYKAMTSPKGYQKLYRLSMKQAILFLLCFSSLIIGLAGPRWGERLVPEYYSGLDIVLAFDVSRSMDLKDGGEGLRRLDVARQAALSILEARPDFRYAVSLGKGKAVLAIPLTDDQEAVINLITSLSTDTLSAAGTNLQDLLEIASQTFPEESPGKRRIILFSDGEDTKGSLTGIERFLQAKGIGLITVGVGSLQGLPVPQADGKTLLRRADGSPVLSQLRENQLQQLAELTGGIYWNASRESSPEAVLAYLDSQASSRASLEYRREVPSRQVWFILAALLFFTVARFLEEGLWKKR</sequence>
<dbReference type="InterPro" id="IPR050768">
    <property type="entry name" value="UPF0353/GerABKA_families"/>
</dbReference>
<dbReference type="Proteomes" id="UP000000503">
    <property type="component" value="Chromosome"/>
</dbReference>
<dbReference type="PANTHER" id="PTHR22550">
    <property type="entry name" value="SPORE GERMINATION PROTEIN"/>
    <property type="match status" value="1"/>
</dbReference>
<keyword evidence="4 5" id="KW-0472">Membrane</keyword>
<feature type="transmembrane region" description="Helical" evidence="5">
    <location>
        <begin position="6"/>
        <end position="23"/>
    </location>
</feature>
<dbReference type="InterPro" id="IPR002035">
    <property type="entry name" value="VWF_A"/>
</dbReference>
<organism evidence="7 8">
    <name type="scientific">Gracilinema caldarium (strain ATCC 51460 / DSM 7334 / H1)</name>
    <name type="common">Treponema caldarium</name>
    <dbReference type="NCBI Taxonomy" id="744872"/>
    <lineage>
        <taxon>Bacteria</taxon>
        <taxon>Pseudomonadati</taxon>
        <taxon>Spirochaetota</taxon>
        <taxon>Spirochaetia</taxon>
        <taxon>Spirochaetales</taxon>
        <taxon>Breznakiellaceae</taxon>
        <taxon>Gracilinema</taxon>
    </lineage>
</organism>
<evidence type="ECO:0000259" key="6">
    <source>
        <dbReference type="PROSITE" id="PS50234"/>
    </source>
</evidence>
<evidence type="ECO:0000256" key="1">
    <source>
        <dbReference type="ARBA" id="ARBA00022475"/>
    </source>
</evidence>